<feature type="compositionally biased region" description="Low complexity" evidence="2">
    <location>
        <begin position="169"/>
        <end position="190"/>
    </location>
</feature>
<feature type="compositionally biased region" description="Polar residues" evidence="2">
    <location>
        <begin position="191"/>
        <end position="207"/>
    </location>
</feature>
<feature type="region of interest" description="Disordered" evidence="2">
    <location>
        <begin position="356"/>
        <end position="394"/>
    </location>
</feature>
<dbReference type="InterPro" id="IPR008978">
    <property type="entry name" value="HSP20-like_chaperone"/>
</dbReference>
<dbReference type="PANTHER" id="PTHR45862">
    <property type="entry name" value="PROTEIN SGT1 HOMOLOG"/>
    <property type="match status" value="1"/>
</dbReference>
<evidence type="ECO:0000259" key="3">
    <source>
        <dbReference type="PROSITE" id="PS51048"/>
    </source>
</evidence>
<dbReference type="RefSeq" id="XP_020045600.1">
    <property type="nucleotide sequence ID" value="XM_020193824.1"/>
</dbReference>
<feature type="compositionally biased region" description="Basic and acidic residues" evidence="2">
    <location>
        <begin position="365"/>
        <end position="378"/>
    </location>
</feature>
<dbReference type="Pfam" id="PF05002">
    <property type="entry name" value="SGS"/>
    <property type="match status" value="1"/>
</dbReference>
<evidence type="ECO:0000313" key="6">
    <source>
        <dbReference type="Proteomes" id="UP000095038"/>
    </source>
</evidence>
<feature type="domain" description="CS" evidence="4">
    <location>
        <begin position="266"/>
        <end position="356"/>
    </location>
</feature>
<protein>
    <submittedName>
        <fullName evidence="5">SGS-domain-containing protein</fullName>
    </submittedName>
</protein>
<dbReference type="SUPFAM" id="SSF48452">
    <property type="entry name" value="TPR-like"/>
    <property type="match status" value="1"/>
</dbReference>
<dbReference type="CDD" id="cd06466">
    <property type="entry name" value="p23_CS_SGT1_like"/>
    <property type="match status" value="1"/>
</dbReference>
<dbReference type="InterPro" id="IPR007699">
    <property type="entry name" value="SGS_dom"/>
</dbReference>
<proteinExistence type="inferred from homology"/>
<gene>
    <name evidence="5" type="ORF">ASCRUDRAFT_77354</name>
</gene>
<dbReference type="SUPFAM" id="SSF49764">
    <property type="entry name" value="HSP20-like chaperones"/>
    <property type="match status" value="1"/>
</dbReference>
<dbReference type="Gene3D" id="2.60.40.790">
    <property type="match status" value="1"/>
</dbReference>
<feature type="compositionally biased region" description="Low complexity" evidence="2">
    <location>
        <begin position="208"/>
        <end position="224"/>
    </location>
</feature>
<accession>A0A1D2VCR3</accession>
<reference evidence="6" key="1">
    <citation type="submission" date="2016-05" db="EMBL/GenBank/DDBJ databases">
        <title>Comparative genomics of biotechnologically important yeasts.</title>
        <authorList>
            <consortium name="DOE Joint Genome Institute"/>
            <person name="Riley R."/>
            <person name="Haridas S."/>
            <person name="Wolfe K.H."/>
            <person name="Lopes M.R."/>
            <person name="Hittinger C.T."/>
            <person name="Goker M."/>
            <person name="Salamov A."/>
            <person name="Wisecaver J."/>
            <person name="Long T.M."/>
            <person name="Aerts A.L."/>
            <person name="Barry K."/>
            <person name="Choi C."/>
            <person name="Clum A."/>
            <person name="Coughlan A.Y."/>
            <person name="Deshpande S."/>
            <person name="Douglass A.P."/>
            <person name="Hanson S.J."/>
            <person name="Klenk H.-P."/>
            <person name="Labutti K."/>
            <person name="Lapidus A."/>
            <person name="Lindquist E."/>
            <person name="Lipzen A."/>
            <person name="Meier-Kolthoff J.P."/>
            <person name="Ohm R.A."/>
            <person name="Otillar R.P."/>
            <person name="Pangilinan J."/>
            <person name="Peng Y."/>
            <person name="Rokas A."/>
            <person name="Rosa C.A."/>
            <person name="Scheuner C."/>
            <person name="Sibirny A.A."/>
            <person name="Slot J.C."/>
            <person name="Stielow J.B."/>
            <person name="Sun H."/>
            <person name="Kurtzman C.P."/>
            <person name="Blackwell M."/>
            <person name="Grigoriev I.V."/>
            <person name="Jeffries T.W."/>
        </authorList>
    </citation>
    <scope>NUCLEOTIDE SEQUENCE [LARGE SCALE GENOMIC DNA]</scope>
    <source>
        <strain evidence="6">DSM 1968</strain>
    </source>
</reference>
<dbReference type="STRING" id="1344418.A0A1D2VCR3"/>
<dbReference type="InParanoid" id="A0A1D2VCR3"/>
<dbReference type="GO" id="GO:0051087">
    <property type="term" value="F:protein-folding chaperone binding"/>
    <property type="evidence" value="ECO:0007669"/>
    <property type="project" value="InterPro"/>
</dbReference>
<name>A0A1D2VCR3_9ASCO</name>
<dbReference type="Proteomes" id="UP000095038">
    <property type="component" value="Unassembled WGS sequence"/>
</dbReference>
<dbReference type="InterPro" id="IPR007052">
    <property type="entry name" value="CS_dom"/>
</dbReference>
<dbReference type="Pfam" id="PF04969">
    <property type="entry name" value="CS"/>
    <property type="match status" value="1"/>
</dbReference>
<feature type="domain" description="SGS" evidence="3">
    <location>
        <begin position="386"/>
        <end position="468"/>
    </location>
</feature>
<organism evidence="5 6">
    <name type="scientific">Ascoidea rubescens DSM 1968</name>
    <dbReference type="NCBI Taxonomy" id="1344418"/>
    <lineage>
        <taxon>Eukaryota</taxon>
        <taxon>Fungi</taxon>
        <taxon>Dikarya</taxon>
        <taxon>Ascomycota</taxon>
        <taxon>Saccharomycotina</taxon>
        <taxon>Saccharomycetes</taxon>
        <taxon>Ascoideaceae</taxon>
        <taxon>Ascoidea</taxon>
    </lineage>
</organism>
<evidence type="ECO:0000256" key="1">
    <source>
        <dbReference type="ARBA" id="ARBA00008509"/>
    </source>
</evidence>
<evidence type="ECO:0000313" key="5">
    <source>
        <dbReference type="EMBL" id="ODV59293.1"/>
    </source>
</evidence>
<evidence type="ECO:0000259" key="4">
    <source>
        <dbReference type="PROSITE" id="PS51203"/>
    </source>
</evidence>
<dbReference type="InterPro" id="IPR044563">
    <property type="entry name" value="Sgt1-like"/>
</dbReference>
<dbReference type="PROSITE" id="PS51048">
    <property type="entry name" value="SGS"/>
    <property type="match status" value="1"/>
</dbReference>
<dbReference type="AlphaFoldDB" id="A0A1D2VCR3"/>
<dbReference type="Gene3D" id="1.25.40.10">
    <property type="entry name" value="Tetratricopeptide repeat domain"/>
    <property type="match status" value="1"/>
</dbReference>
<dbReference type="OrthoDB" id="1898560at2759"/>
<feature type="region of interest" description="Disordered" evidence="2">
    <location>
        <begin position="169"/>
        <end position="239"/>
    </location>
</feature>
<dbReference type="GeneID" id="30967460"/>
<dbReference type="InterPro" id="IPR011990">
    <property type="entry name" value="TPR-like_helical_dom_sf"/>
</dbReference>
<dbReference type="EMBL" id="KV454487">
    <property type="protein sequence ID" value="ODV59293.1"/>
    <property type="molecule type" value="Genomic_DNA"/>
</dbReference>
<comment type="similarity">
    <text evidence="1">Belongs to the SGT1 family.</text>
</comment>
<evidence type="ECO:0000256" key="2">
    <source>
        <dbReference type="SAM" id="MobiDB-lite"/>
    </source>
</evidence>
<dbReference type="FunCoup" id="A0A1D2VCR3">
    <property type="interactions" value="1025"/>
</dbReference>
<dbReference type="PROSITE" id="PS51203">
    <property type="entry name" value="CS"/>
    <property type="match status" value="1"/>
</dbReference>
<keyword evidence="6" id="KW-1185">Reference proteome</keyword>
<sequence>MSSLKTAAHLNQTSQFAEAIDVLYPMLQESPSHYNAIIEISLSYQRLRKFQVALNYAFKSLEIAKKRSQRKLIAQSYFKLGVLFFLSNQYLNSLKYFTFAQSYDYPDQATLGIWIKKSSNKLVQLDIDFELLDLNEDLTKLDYLNHKILLPVPKSYKVSEASNASVSEASISKELNPSNPQSPNAPAVSSTSNISNVASEDSSIFSSNDKNNTPKNNIPKIEPITDSEASTLKPAPARKQNIQVISAPPKVSKPIKAPISREITYPKTFRTDFFQNGTLIDASVFIKFIPKETLEVTFSESCVEFSFKDSKSEKQFYYSIDLSKKIIPKESSYKLFGSKLELFLTAVDDSKWSTLEQVDSEDDQTEHTDKDGSSKDSIHNIPQAMKYPSSSKSKTDWANIDIGVDEKDQEDEMSFFKTIFKDASDETRRAMMKSYVESGGTALSTNWEEVSKKSFPVDPPSGMVAKKW</sequence>